<reference evidence="3 4" key="3">
    <citation type="journal article" date="2017" name="G3 (Bethesda)">
        <title>Comparative analysis highlights variable genome content of wheat rusts and divergence of the mating loci.</title>
        <authorList>
            <person name="Cuomo C.A."/>
            <person name="Bakkeren G."/>
            <person name="Khalil H.B."/>
            <person name="Panwar V."/>
            <person name="Joly D."/>
            <person name="Linning R."/>
            <person name="Sakthikumar S."/>
            <person name="Song X."/>
            <person name="Adiconis X."/>
            <person name="Fan L."/>
            <person name="Goldberg J.M."/>
            <person name="Levin J.Z."/>
            <person name="Young S."/>
            <person name="Zeng Q."/>
            <person name="Anikster Y."/>
            <person name="Bruce M."/>
            <person name="Wang M."/>
            <person name="Yin C."/>
            <person name="McCallum B."/>
            <person name="Szabo L.J."/>
            <person name="Hulbert S."/>
            <person name="Chen X."/>
            <person name="Fellers J.P."/>
        </authorList>
    </citation>
    <scope>NUCLEOTIDE SEQUENCE</scope>
    <source>
        <strain evidence="4">Isolate 1-1 / race 1 (BBBD)</strain>
        <strain evidence="3">isolate 1-1 / race 1 (BBBD)</strain>
    </source>
</reference>
<sequence length="206" mass="22440">MYLSPYDQARSQQDALAMSCGPDDTRLALERTQARLVVNPHADVDEQERIRIAADLHVYITGKYRQNSESMRIKDPNNPGGSIRVTQDALTKWSRCILHKVPGINQDNPPNIPKFVKDKKPAPTLAELAAKQGARLSKHKSRASPTKSLVQSTTTPKHPLPPPTTPAQAASPSKSLATLAPRRGPAPMPEKKGFVFTPVRVSSAAA</sequence>
<evidence type="ECO:0000313" key="2">
    <source>
        <dbReference type="EMBL" id="OAV96582.1"/>
    </source>
</evidence>
<evidence type="ECO:0000313" key="4">
    <source>
        <dbReference type="Proteomes" id="UP000005240"/>
    </source>
</evidence>
<proteinExistence type="predicted"/>
<reference evidence="2" key="1">
    <citation type="submission" date="2009-11" db="EMBL/GenBank/DDBJ databases">
        <authorList>
            <consortium name="The Broad Institute Genome Sequencing Platform"/>
            <person name="Ward D."/>
            <person name="Feldgarden M."/>
            <person name="Earl A."/>
            <person name="Young S.K."/>
            <person name="Zeng Q."/>
            <person name="Koehrsen M."/>
            <person name="Alvarado L."/>
            <person name="Berlin A."/>
            <person name="Bochicchio J."/>
            <person name="Borenstein D."/>
            <person name="Chapman S.B."/>
            <person name="Chen Z."/>
            <person name="Engels R."/>
            <person name="Freedman E."/>
            <person name="Gellesch M."/>
            <person name="Goldberg J."/>
            <person name="Griggs A."/>
            <person name="Gujja S."/>
            <person name="Heilman E."/>
            <person name="Heiman D."/>
            <person name="Hepburn T."/>
            <person name="Howarth C."/>
            <person name="Jen D."/>
            <person name="Larson L."/>
            <person name="Lewis B."/>
            <person name="Mehta T."/>
            <person name="Park D."/>
            <person name="Pearson M."/>
            <person name="Roberts A."/>
            <person name="Saif S."/>
            <person name="Shea T."/>
            <person name="Shenoy N."/>
            <person name="Sisk P."/>
            <person name="Stolte C."/>
            <person name="Sykes S."/>
            <person name="Thomson T."/>
            <person name="Walk T."/>
            <person name="White J."/>
            <person name="Yandava C."/>
            <person name="Izard J."/>
            <person name="Baranova O.V."/>
            <person name="Blanton J.M."/>
            <person name="Tanner A.C."/>
            <person name="Dewhirst F.E."/>
            <person name="Haas B."/>
            <person name="Nusbaum C."/>
            <person name="Birren B."/>
        </authorList>
    </citation>
    <scope>NUCLEOTIDE SEQUENCE [LARGE SCALE GENOMIC DNA]</scope>
    <source>
        <strain evidence="2">1-1 BBBD Race 1</strain>
    </source>
</reference>
<dbReference type="EMBL" id="ADAS02000019">
    <property type="protein sequence ID" value="OAV96582.1"/>
    <property type="molecule type" value="Genomic_DNA"/>
</dbReference>
<dbReference type="VEuPathDB" id="FungiDB:PTTG_26348"/>
<dbReference type="AlphaFoldDB" id="A0A180GWC3"/>
<evidence type="ECO:0000313" key="3">
    <source>
        <dbReference type="EnsemblFungi" id="PTTG_26348-t43_1-p1"/>
    </source>
</evidence>
<organism evidence="2">
    <name type="scientific">Puccinia triticina (isolate 1-1 / race 1 (BBBD))</name>
    <name type="common">Brown leaf rust fungus</name>
    <dbReference type="NCBI Taxonomy" id="630390"/>
    <lineage>
        <taxon>Eukaryota</taxon>
        <taxon>Fungi</taxon>
        <taxon>Dikarya</taxon>
        <taxon>Basidiomycota</taxon>
        <taxon>Pucciniomycotina</taxon>
        <taxon>Pucciniomycetes</taxon>
        <taxon>Pucciniales</taxon>
        <taxon>Pucciniaceae</taxon>
        <taxon>Puccinia</taxon>
    </lineage>
</organism>
<dbReference type="Proteomes" id="UP000005240">
    <property type="component" value="Unassembled WGS sequence"/>
</dbReference>
<evidence type="ECO:0000256" key="1">
    <source>
        <dbReference type="SAM" id="MobiDB-lite"/>
    </source>
</evidence>
<feature type="region of interest" description="Disordered" evidence="1">
    <location>
        <begin position="131"/>
        <end position="206"/>
    </location>
</feature>
<gene>
    <name evidence="2" type="ORF">PTTG_26348</name>
</gene>
<dbReference type="OrthoDB" id="2507496at2759"/>
<dbReference type="EnsemblFungi" id="PTTG_26348-t43_1">
    <property type="protein sequence ID" value="PTTG_26348-t43_1-p1"/>
    <property type="gene ID" value="PTTG_26348"/>
</dbReference>
<name>A0A180GWC3_PUCT1</name>
<accession>A0A180GWC3</accession>
<protein>
    <submittedName>
        <fullName evidence="2 3">Uncharacterized protein</fullName>
    </submittedName>
</protein>
<keyword evidence="4" id="KW-1185">Reference proteome</keyword>
<reference evidence="3" key="4">
    <citation type="submission" date="2025-05" db="UniProtKB">
        <authorList>
            <consortium name="EnsemblFungi"/>
        </authorList>
    </citation>
    <scope>IDENTIFICATION</scope>
    <source>
        <strain evidence="3">isolate 1-1 / race 1 (BBBD)</strain>
    </source>
</reference>
<reference evidence="2" key="2">
    <citation type="submission" date="2016-05" db="EMBL/GenBank/DDBJ databases">
        <title>Comparative analysis highlights variable genome content of wheat rusts and divergence of the mating loci.</title>
        <authorList>
            <person name="Cuomo C.A."/>
            <person name="Bakkeren G."/>
            <person name="Szabo L."/>
            <person name="Khalil H."/>
            <person name="Joly D."/>
            <person name="Goldberg J."/>
            <person name="Young S."/>
            <person name="Zeng Q."/>
            <person name="Fellers J."/>
        </authorList>
    </citation>
    <scope>NUCLEOTIDE SEQUENCE [LARGE SCALE GENOMIC DNA]</scope>
    <source>
        <strain evidence="2">1-1 BBBD Race 1</strain>
    </source>
</reference>